<proteinExistence type="predicted"/>
<evidence type="ECO:0000313" key="1">
    <source>
        <dbReference type="EMBL" id="UWP85929.1"/>
    </source>
</evidence>
<dbReference type="Proteomes" id="UP001059617">
    <property type="component" value="Chromosome"/>
</dbReference>
<dbReference type="EMBL" id="CP073720">
    <property type="protein sequence ID" value="UWP85929.1"/>
    <property type="molecule type" value="Genomic_DNA"/>
</dbReference>
<sequence length="78" mass="8564">MNDTTLADLQAAIAESAEEYRQQIVAARCSMGNYDYAKNNGRAEATRETTTRMAEAAGLPVPDWDAIRRAVPADGIYR</sequence>
<evidence type="ECO:0000313" key="2">
    <source>
        <dbReference type="Proteomes" id="UP001059617"/>
    </source>
</evidence>
<keyword evidence="2" id="KW-1185">Reference proteome</keyword>
<accession>A0ABY5W8W6</accession>
<name>A0ABY5W8W6_9ACTN</name>
<gene>
    <name evidence="1" type="ORF">Dfulv_17420</name>
</gene>
<reference evidence="1" key="2">
    <citation type="submission" date="2022-09" db="EMBL/GenBank/DDBJ databases">
        <title>Biosynthetic gene clusters of Dactylosporangioum fulvum.</title>
        <authorList>
            <person name="Caradec T."/>
        </authorList>
    </citation>
    <scope>NUCLEOTIDE SEQUENCE</scope>
    <source>
        <strain evidence="1">NRRL B-16292</strain>
    </source>
</reference>
<dbReference type="RefSeq" id="WP_259864337.1">
    <property type="nucleotide sequence ID" value="NZ_BAAAST010000036.1"/>
</dbReference>
<reference evidence="1" key="1">
    <citation type="submission" date="2021-04" db="EMBL/GenBank/DDBJ databases">
        <authorList>
            <person name="Hartkoorn R.C."/>
            <person name="Beaudoing E."/>
            <person name="Hot D."/>
        </authorList>
    </citation>
    <scope>NUCLEOTIDE SEQUENCE</scope>
    <source>
        <strain evidence="1">NRRL B-16292</strain>
    </source>
</reference>
<protein>
    <submittedName>
        <fullName evidence="1">Uncharacterized protein</fullName>
    </submittedName>
</protein>
<organism evidence="1 2">
    <name type="scientific">Dactylosporangium fulvum</name>
    <dbReference type="NCBI Taxonomy" id="53359"/>
    <lineage>
        <taxon>Bacteria</taxon>
        <taxon>Bacillati</taxon>
        <taxon>Actinomycetota</taxon>
        <taxon>Actinomycetes</taxon>
        <taxon>Micromonosporales</taxon>
        <taxon>Micromonosporaceae</taxon>
        <taxon>Dactylosporangium</taxon>
    </lineage>
</organism>